<dbReference type="AlphaFoldDB" id="A0A0G0VVM1"/>
<dbReference type="PANTHER" id="PTHR23403:SF6">
    <property type="entry name" value="CYTOSOLIC NEUTRAL TREHALASE-RELATED"/>
    <property type="match status" value="1"/>
</dbReference>
<dbReference type="InterPro" id="IPR001661">
    <property type="entry name" value="Glyco_hydro_37"/>
</dbReference>
<evidence type="ECO:0000256" key="2">
    <source>
        <dbReference type="ARBA" id="ARBA00023295"/>
    </source>
</evidence>
<keyword evidence="2" id="KW-0326">Glycosidase</keyword>
<dbReference type="GO" id="GO:0004555">
    <property type="term" value="F:alpha,alpha-trehalase activity"/>
    <property type="evidence" value="ECO:0007669"/>
    <property type="project" value="InterPro"/>
</dbReference>
<accession>A0A0G0VVM1</accession>
<sequence>MTQNGKPHWEIEKKDLKQVEKYIEDYWPRLVRYHPKDLKSLIGLPNPYIVPADGEIFQEQYYWDSYPIVRALINHPKYSKLAIGMVNNLFYLIRRFGIIPNASRMYFLSRSHPPLLSSMVWIVYQKMKDKRWFREAIACVEHEYNEVWMGTIHLRNFRHVYRGLSRYYDLNAVHVLAEAESGWDLTARFMGRCMDFLPVDLNSFLYLYEVDLAKSYEVLGNVKKKEKFEQAAKKRAKVMNDLMWDEKVGYYFDYDFVNRRRSRIITIAGVFPLNVGITTKNQADKVVKIVQRDLQKKWGVVQSVRFVENFQWDWPNGWAPLQLRTIEGLMRYGFNKLAKRLVLKWLALNIKVFKETGHLWEKYDVVHGHIGVPDRYPTPSGFAWTNATFLIMVRVLKFLEEHSHEGSTPVWLVRRLGWL</sequence>
<evidence type="ECO:0000313" key="3">
    <source>
        <dbReference type="EMBL" id="KKS03697.1"/>
    </source>
</evidence>
<evidence type="ECO:0000313" key="4">
    <source>
        <dbReference type="Proteomes" id="UP000034493"/>
    </source>
</evidence>
<dbReference type="InterPro" id="IPR018232">
    <property type="entry name" value="Glyco_hydro_37_CS"/>
</dbReference>
<dbReference type="SUPFAM" id="SSF48208">
    <property type="entry name" value="Six-hairpin glycosidases"/>
    <property type="match status" value="1"/>
</dbReference>
<organism evidence="3 4">
    <name type="scientific">Candidatus Curtissbacteria bacterium GW2011_GWA2_41_24</name>
    <dbReference type="NCBI Taxonomy" id="1618411"/>
    <lineage>
        <taxon>Bacteria</taxon>
        <taxon>Candidatus Curtissiibacteriota</taxon>
    </lineage>
</organism>
<dbReference type="PANTHER" id="PTHR23403">
    <property type="entry name" value="TREHALASE"/>
    <property type="match status" value="1"/>
</dbReference>
<name>A0A0G0VVM1_9BACT</name>
<proteinExistence type="predicted"/>
<comment type="caution">
    <text evidence="3">The sequence shown here is derived from an EMBL/GenBank/DDBJ whole genome shotgun (WGS) entry which is preliminary data.</text>
</comment>
<dbReference type="Gene3D" id="1.50.10.10">
    <property type="match status" value="1"/>
</dbReference>
<protein>
    <submittedName>
        <fullName evidence="3">Alpha,alpha-trehalase</fullName>
    </submittedName>
</protein>
<dbReference type="InterPro" id="IPR008928">
    <property type="entry name" value="6-hairpin_glycosidase_sf"/>
</dbReference>
<reference evidence="3 4" key="1">
    <citation type="journal article" date="2015" name="Nature">
        <title>rRNA introns, odd ribosomes, and small enigmatic genomes across a large radiation of phyla.</title>
        <authorList>
            <person name="Brown C.T."/>
            <person name="Hug L.A."/>
            <person name="Thomas B.C."/>
            <person name="Sharon I."/>
            <person name="Castelle C.J."/>
            <person name="Singh A."/>
            <person name="Wilkins M.J."/>
            <person name="Williams K.H."/>
            <person name="Banfield J.F."/>
        </authorList>
    </citation>
    <scope>NUCLEOTIDE SEQUENCE [LARGE SCALE GENOMIC DNA]</scope>
</reference>
<dbReference type="EMBL" id="LCBC01000017">
    <property type="protein sequence ID" value="KKS03697.1"/>
    <property type="molecule type" value="Genomic_DNA"/>
</dbReference>
<dbReference type="PRINTS" id="PR00744">
    <property type="entry name" value="GLHYDRLASE37"/>
</dbReference>
<gene>
    <name evidence="3" type="ORF">UU56_C0017G0032</name>
</gene>
<evidence type="ECO:0000256" key="1">
    <source>
        <dbReference type="ARBA" id="ARBA00022801"/>
    </source>
</evidence>
<dbReference type="InterPro" id="IPR012341">
    <property type="entry name" value="6hp_glycosidase-like_sf"/>
</dbReference>
<dbReference type="GO" id="GO:0005993">
    <property type="term" value="P:trehalose catabolic process"/>
    <property type="evidence" value="ECO:0007669"/>
    <property type="project" value="TreeGrafter"/>
</dbReference>
<dbReference type="Pfam" id="PF01204">
    <property type="entry name" value="Trehalase"/>
    <property type="match status" value="2"/>
</dbReference>
<dbReference type="PROSITE" id="PS00928">
    <property type="entry name" value="TREHALASE_2"/>
    <property type="match status" value="1"/>
</dbReference>
<dbReference type="Proteomes" id="UP000034493">
    <property type="component" value="Unassembled WGS sequence"/>
</dbReference>
<keyword evidence="1" id="KW-0378">Hydrolase</keyword>